<gene>
    <name evidence="1" type="primary">yqeC</name>
    <name evidence="1" type="ORF">H9841_10765</name>
</gene>
<protein>
    <submittedName>
        <fullName evidence="1">Selenium-dependent hydroxylase accessory protein YqeC</fullName>
    </submittedName>
</protein>
<dbReference type="Proteomes" id="UP000823868">
    <property type="component" value="Unassembled WGS sequence"/>
</dbReference>
<dbReference type="AlphaFoldDB" id="A0A9D1Y9V0"/>
<dbReference type="NCBIfam" id="TIGR03172">
    <property type="entry name" value="selenium cofactor biosynthesis protein YqeC"/>
    <property type="match status" value="1"/>
</dbReference>
<proteinExistence type="predicted"/>
<reference evidence="1" key="1">
    <citation type="journal article" date="2021" name="PeerJ">
        <title>Extensive microbial diversity within the chicken gut microbiome revealed by metagenomics and culture.</title>
        <authorList>
            <person name="Gilroy R."/>
            <person name="Ravi A."/>
            <person name="Getino M."/>
            <person name="Pursley I."/>
            <person name="Horton D.L."/>
            <person name="Alikhan N.F."/>
            <person name="Baker D."/>
            <person name="Gharbi K."/>
            <person name="Hall N."/>
            <person name="Watson M."/>
            <person name="Adriaenssens E.M."/>
            <person name="Foster-Nyarko E."/>
            <person name="Jarju S."/>
            <person name="Secka A."/>
            <person name="Antonio M."/>
            <person name="Oren A."/>
            <person name="Chaudhuri R.R."/>
            <person name="La Ragione R."/>
            <person name="Hildebrand F."/>
            <person name="Pallen M.J."/>
        </authorList>
    </citation>
    <scope>NUCLEOTIDE SEQUENCE</scope>
    <source>
        <strain evidence="1">ChiBcec16_6824</strain>
    </source>
</reference>
<reference evidence="1" key="2">
    <citation type="submission" date="2021-04" db="EMBL/GenBank/DDBJ databases">
        <authorList>
            <person name="Gilroy R."/>
        </authorList>
    </citation>
    <scope>NUCLEOTIDE SEQUENCE</scope>
    <source>
        <strain evidence="1">ChiBcec16_6824</strain>
    </source>
</reference>
<accession>A0A9D1Y9V0</accession>
<comment type="caution">
    <text evidence="1">The sequence shown here is derived from an EMBL/GenBank/DDBJ whole genome shotgun (WGS) entry which is preliminary data.</text>
</comment>
<sequence>MDMWEKLELDPERVRAVTLVGGGGKSSTMYALARAARDRGKTVIVTTSTHILPHPGIFLTDNPQPDHLRACLATHGVITLGTLGRADKLCGTGEIGVCKEVADVVLIEGDGARVKPLKVPADHEPVIPPESDGVIAVAGLDALGQPIGDICHRPEQVATFLGKSLEESITEADIAAILASPRGGRKCVKEGMAFRCLLNKADTPALEAQGQVVARLLAQKGIRAYLNHYIQEERGGACWF</sequence>
<evidence type="ECO:0000313" key="1">
    <source>
        <dbReference type="EMBL" id="HIY22364.1"/>
    </source>
</evidence>
<name>A0A9D1Y9V0_9FIRM</name>
<dbReference type="Pfam" id="PF19842">
    <property type="entry name" value="YqeC"/>
    <property type="match status" value="1"/>
</dbReference>
<dbReference type="EMBL" id="DXDX01000196">
    <property type="protein sequence ID" value="HIY22364.1"/>
    <property type="molecule type" value="Genomic_DNA"/>
</dbReference>
<organism evidence="1 2">
    <name type="scientific">Candidatus Flavonifractor merdigallinarum</name>
    <dbReference type="NCBI Taxonomy" id="2838589"/>
    <lineage>
        <taxon>Bacteria</taxon>
        <taxon>Bacillati</taxon>
        <taxon>Bacillota</taxon>
        <taxon>Clostridia</taxon>
        <taxon>Eubacteriales</taxon>
        <taxon>Oscillospiraceae</taxon>
        <taxon>Flavonifractor</taxon>
    </lineage>
</organism>
<dbReference type="InterPro" id="IPR017587">
    <property type="entry name" value="YqeC"/>
</dbReference>
<evidence type="ECO:0000313" key="2">
    <source>
        <dbReference type="Proteomes" id="UP000823868"/>
    </source>
</evidence>